<dbReference type="PANTHER" id="PTHR11219:SF69">
    <property type="entry name" value="TENEURIN-A"/>
    <property type="match status" value="1"/>
</dbReference>
<organism evidence="15 16">
    <name type="scientific">Panagrolaimus superbus</name>
    <dbReference type="NCBI Taxonomy" id="310955"/>
    <lineage>
        <taxon>Eukaryota</taxon>
        <taxon>Metazoa</taxon>
        <taxon>Ecdysozoa</taxon>
        <taxon>Nematoda</taxon>
        <taxon>Chromadorea</taxon>
        <taxon>Rhabditida</taxon>
        <taxon>Tylenchina</taxon>
        <taxon>Panagrolaimomorpha</taxon>
        <taxon>Panagrolaimoidea</taxon>
        <taxon>Panagrolaimidae</taxon>
        <taxon>Panagrolaimus</taxon>
    </lineage>
</organism>
<keyword evidence="7" id="KW-0677">Repeat</keyword>
<dbReference type="Gene3D" id="2.10.25.10">
    <property type="entry name" value="Laminin"/>
    <property type="match status" value="5"/>
</dbReference>
<comment type="subcellular location">
    <subcellularLocation>
        <location evidence="2">Cell membrane</location>
    </subcellularLocation>
    <subcellularLocation>
        <location evidence="1">Membrane</location>
        <topology evidence="1">Single-pass membrane protein</topology>
    </subcellularLocation>
</comment>
<dbReference type="InterPro" id="IPR056822">
    <property type="entry name" value="TEN_NHL"/>
</dbReference>
<evidence type="ECO:0000256" key="5">
    <source>
        <dbReference type="ARBA" id="ARBA00022536"/>
    </source>
</evidence>
<dbReference type="Pfam" id="PF24329">
    <property type="entry name" value="FN-plug_TEN1-4"/>
    <property type="match status" value="1"/>
</dbReference>
<dbReference type="Pfam" id="PF25020">
    <property type="entry name" value="TTR_TEN1-4"/>
    <property type="match status" value="1"/>
</dbReference>
<keyword evidence="9 13" id="KW-0472">Membrane</keyword>
<dbReference type="InterPro" id="IPR057627">
    <property type="entry name" value="FN-plug_TEN1-4"/>
</dbReference>
<keyword evidence="6 13" id="KW-0812">Transmembrane</keyword>
<dbReference type="InterPro" id="IPR000742">
    <property type="entry name" value="EGF"/>
</dbReference>
<dbReference type="InterPro" id="IPR056820">
    <property type="entry name" value="TEN_TTR-like"/>
</dbReference>
<feature type="disulfide bond" evidence="11">
    <location>
        <begin position="581"/>
        <end position="590"/>
    </location>
</feature>
<protein>
    <submittedName>
        <fullName evidence="16">EGF-like domain-containing protein</fullName>
    </submittedName>
</protein>
<proteinExistence type="inferred from homology"/>
<dbReference type="Pfam" id="PF23093">
    <property type="entry name" value="GBD_Tenm3"/>
    <property type="match status" value="1"/>
</dbReference>
<accession>A0A914YHU5</accession>
<evidence type="ECO:0000256" key="10">
    <source>
        <dbReference type="ARBA" id="ARBA00023157"/>
    </source>
</evidence>
<dbReference type="InterPro" id="IPR056823">
    <property type="entry name" value="TEN-like_YD-shell"/>
</dbReference>
<feature type="transmembrane region" description="Helical" evidence="13">
    <location>
        <begin position="65"/>
        <end position="85"/>
    </location>
</feature>
<dbReference type="PROSITE" id="PS01186">
    <property type="entry name" value="EGF_2"/>
    <property type="match status" value="2"/>
</dbReference>
<dbReference type="GO" id="GO:0008038">
    <property type="term" value="P:neuron recognition"/>
    <property type="evidence" value="ECO:0007669"/>
    <property type="project" value="UniProtKB-ARBA"/>
</dbReference>
<sequence length="2523" mass="284983">MMISSNSSGGSSSTTQSNLRPLKASLRRDRTNRGFLSAMESFFHCNNTGNTSKSRNSDNQIYKKCAAVLFILLILLLLLVIYLTFCLNSLQNKYITYDQTGSIYYHHHRLNELSNKNNLPITENLPQALLALPKNFRLGEIVSGDLPPGQIIYTEFSVQHDNLVQFNISVGPKARIALYARQTLRPSLTSYNYVETIRGDYLHVAGIVHRHRRELTPKFKSALVTFQLLSGKWHLGFFNDGLYPEPISFVASIAKKEKESQNPITKTSQTCKYDCFSKGFCKSGKCHCHPGYSGEFCEETACPVLCSGNGIFTNGRCSCHEGFKGFECDIDARWCAIPNCNHHGQCDSNGECICDRGWTGEYCDFADCYDPTCSNHGICKNATCYCSEGWYGKNCEQRISNACSPLELYKTSTNQQSSYYNNLPKPEEVASPSVIPTKLQNDLPYIEKPKKVIKQKLGKSSQSTDDTVRCNNHGNFIKEKNECKCFDGWTSDFCDIEICQPKCEHGTCHNGSCVCEEQWAGVDCSQKLCLPGCEKHGICNKGICECNQGWNGENCFIEGCPKNCSNTGSCQQFKGLWQCACDNNHYGPNCELGMETDCDDGIDNDEDGLTDCEDSECCSSRSCSGNPLCTSDAQPSDVLLRIQPPVDASFFQRNRFLIEQDSVQRYADIKLFNETRVSIIRGNVISSKGGALVGVRISDTANPRFGFSLSRSEDDGGAFDLMVNGGGFVTLQFLRKPFGKVEKSFFVPSNDIIYVGNVVMNEAQISILSNLENVNENCQKHHLEGNYAPKLIPSWILRQYSGGIKSQQNSETTKIIADARILHDSIPIEGTNDMELIYSSDRAHGFQSTLHMALLPSKISDNLRLVHVKISLAGRGFQETLVARPNLTHVFSWDHSNVYKQAVYGLTKARISIGYEFEGCSKKEEIIWRYEHALIEGKKSRKMALGLWSFNFHHYYDFLNSVLERGDGLTQYLGEIQPVVKTLVGSEKQREAACSKECLNQTLADAKLFQPTALAVASDGTIYIGDYNMIRRIKPDQSNIDVILELSSTDTVHSYYLAVDPSADKLYISIPQRRQIWTIKSYKEVTEPLKNYKIVVGDGTTCVDVNGACGDGGVADLAQLNFPKDITFDNNGNMFVIDGRRIRYVTKDRKIDTLIASPEWKPTEVCKQSFALKDLNLEWPLSIVFEPFSMELIILDADVIYRLKIETRTVRILAGTQKGCDSTAQGTTVLEHAQAITIAPELGKLYVTESDSKKHNFIRSLSVNGGRIETVAGRSSKCDCDRVNCPCDDPTGQPPMIATQSFLHKPVALATDSQGHLYVADQANYKIKIIEKVKPSYDEVTKTYKINSPATNEIYYFDKHGLHQKTVSLLSDQTLYNFKYSVDTTFGELSEIEGVAGLSLRITRVNESDIILEGSMPQKTLLKLNTFDRQLLQEVQTLATNGQKIVLNYENGQLLKTKQLKDQTIFVKYDKSGRVISYTKSTGEQYTFSTNYFLDSYFSTDVKLNGKRFRRFSSIDNEYEETGKDIRSLTNLPDMFVYTSKETRSQFDGVSHPLLLPHENTFLKRKITLPSVEEPMRRELSSRFEWRSYLRTKDGKRVIQVNGRNAFTIEFDRNEMKDIIRDAYDNDLLSITYTPSGQINLIKPLGDFNIAILNVTNDIHGNPLSFIWGDMRQDFAYDSFQRLIASTYSRKGDLLVRKYTYGHDNSYHPSMIQMPSGEMYKWIYNKDGGIFSLKSPSDEISEFWGARGIQREASGIFYRRMKMGTHFGVATAIYDSKNKLTEFISVDGNRRVEFKRNEFGQITFIKKGKQNVTFKYDKHGRVKNAISEGIKREFVYQGPLIVAMKQQSLDSSSSVYFSTEYDDLLRPSSIHVNFNGTALEPIRFEYDHLTGRSNKIGRNVLKTTTLKKIVSNDIFSLSTDFNKYQQIQSIDLTISGLAVLQLQATFDSIGRLESMTWIIEGQSKPIETRGYAIDGEISEYSLGDADKHLWTINYDSSGKMNKINGKLVKFYSGGAAHHFGTLNYTVDSNGWTLRRGSFIYEYDSLGQLKRVTNVKEKDEDYIYEYDEEQRIVAKKYLHSNRVQKFYYAFNDRRDLVTHFTDSKHHDSVWTIHYSDTNVPFLLECSSGARHILVTDPTGSLRYIFTDRGTVAREIAYSPMGNAVINTNPHIFIPIGYQGNFHDFEAGIIFIREMANGIMVTRPLDDKLGRFMSTTPALVSYKLDTFNPEYLVDPFKFGGSTTPLKIPSDPLQWLSVSGTEIKDIIPLTKFAHYENNFCQESTVISGVICAFEQQLTFFSQIMTLQPSKFIGHASDTAQKNTQNHYVDISLTGKGLGAAGIALTYDQNFNTQLLIQKSFDPTTVTLLEKVLSNTAFVIQYFSLPEPRLNTTGVFEIHLVKIGQSGSASDDLTGKHENKMFNINLKNSQLIEISSDGTVILVHYHGTPTKIRRQALQNLQESMVQRIWHAERAAVKKGTVTSQLWNDKQRQELLNLGRIREFIPKPKDSNDVDSIKELSEWHFEKV</sequence>
<evidence type="ECO:0000256" key="7">
    <source>
        <dbReference type="ARBA" id="ARBA00022737"/>
    </source>
</evidence>
<dbReference type="Gene3D" id="2.180.10.10">
    <property type="entry name" value="RHS repeat-associated core"/>
    <property type="match status" value="1"/>
</dbReference>
<keyword evidence="4" id="KW-1003">Cell membrane</keyword>
<dbReference type="CDD" id="cd00054">
    <property type="entry name" value="EGF_CA"/>
    <property type="match status" value="1"/>
</dbReference>
<dbReference type="PANTHER" id="PTHR11219">
    <property type="entry name" value="TENEURIN AND N-ACETYLGLUCOSAMINE-1-PHOSPHODIESTER ALPHA-N-ACETYLGLUCOSAMINIDASE"/>
    <property type="match status" value="1"/>
</dbReference>
<dbReference type="InterPro" id="IPR011042">
    <property type="entry name" value="6-blade_b-propeller_TolB-like"/>
</dbReference>
<feature type="disulfide bond" evidence="11">
    <location>
        <begin position="560"/>
        <end position="570"/>
    </location>
</feature>
<evidence type="ECO:0000256" key="4">
    <source>
        <dbReference type="ARBA" id="ARBA00022475"/>
    </source>
</evidence>
<feature type="region of interest" description="Disordered" evidence="12">
    <location>
        <begin position="1"/>
        <end position="23"/>
    </location>
</feature>
<dbReference type="InterPro" id="IPR057629">
    <property type="entry name" value="Teneurin1-4_GBD"/>
</dbReference>
<keyword evidence="15" id="KW-1185">Reference proteome</keyword>
<evidence type="ECO:0000256" key="13">
    <source>
        <dbReference type="SAM" id="Phobius"/>
    </source>
</evidence>
<evidence type="ECO:0000256" key="9">
    <source>
        <dbReference type="ARBA" id="ARBA00023136"/>
    </source>
</evidence>
<feature type="domain" description="EGF-like" evidence="14">
    <location>
        <begin position="331"/>
        <end position="364"/>
    </location>
</feature>
<keyword evidence="8 13" id="KW-1133">Transmembrane helix</keyword>
<dbReference type="InterPro" id="IPR028916">
    <property type="entry name" value="Tox-GHH_dom"/>
</dbReference>
<dbReference type="GO" id="GO:0008045">
    <property type="term" value="P:motor neuron axon guidance"/>
    <property type="evidence" value="ECO:0007669"/>
    <property type="project" value="TreeGrafter"/>
</dbReference>
<evidence type="ECO:0000256" key="12">
    <source>
        <dbReference type="SAM" id="MobiDB-lite"/>
    </source>
</evidence>
<dbReference type="Pfam" id="PF15636">
    <property type="entry name" value="Tox-GHH"/>
    <property type="match status" value="1"/>
</dbReference>
<dbReference type="WBParaSite" id="PSU_v2.g1837.t1">
    <property type="protein sequence ID" value="PSU_v2.g1837.t1"/>
    <property type="gene ID" value="PSU_v2.g1837"/>
</dbReference>
<dbReference type="Pfam" id="PF25023">
    <property type="entry name" value="TEN_YD-shell"/>
    <property type="match status" value="1"/>
</dbReference>
<dbReference type="Pfam" id="PF25024">
    <property type="entry name" value="EGF_TEN"/>
    <property type="match status" value="2"/>
</dbReference>
<evidence type="ECO:0000256" key="8">
    <source>
        <dbReference type="ARBA" id="ARBA00022989"/>
    </source>
</evidence>
<dbReference type="Pfam" id="PF25021">
    <property type="entry name" value="TEN_NHL"/>
    <property type="match status" value="1"/>
</dbReference>
<evidence type="ECO:0000256" key="6">
    <source>
        <dbReference type="ARBA" id="ARBA00022692"/>
    </source>
</evidence>
<feature type="domain" description="EGF-like" evidence="14">
    <location>
        <begin position="556"/>
        <end position="591"/>
    </location>
</feature>
<evidence type="ECO:0000256" key="1">
    <source>
        <dbReference type="ARBA" id="ARBA00004167"/>
    </source>
</evidence>
<reference evidence="16" key="1">
    <citation type="submission" date="2022-11" db="UniProtKB">
        <authorList>
            <consortium name="WormBaseParasite"/>
        </authorList>
    </citation>
    <scope>IDENTIFICATION</scope>
</reference>
<dbReference type="GO" id="GO:0005886">
    <property type="term" value="C:plasma membrane"/>
    <property type="evidence" value="ECO:0007669"/>
    <property type="project" value="UniProtKB-SubCell"/>
</dbReference>
<evidence type="ECO:0000313" key="15">
    <source>
        <dbReference type="Proteomes" id="UP000887577"/>
    </source>
</evidence>
<dbReference type="SMART" id="SM00181">
    <property type="entry name" value="EGF"/>
    <property type="match status" value="7"/>
</dbReference>
<dbReference type="FunFam" id="2.10.25.10:FF:000021">
    <property type="entry name" value="Teneurin transmembrane protein 2"/>
    <property type="match status" value="1"/>
</dbReference>
<evidence type="ECO:0000256" key="2">
    <source>
        <dbReference type="ARBA" id="ARBA00004236"/>
    </source>
</evidence>
<dbReference type="SUPFAM" id="SSF63829">
    <property type="entry name" value="Calcium-dependent phosphotriesterase"/>
    <property type="match status" value="1"/>
</dbReference>
<comment type="similarity">
    <text evidence="3">Belongs to the tenascin family. Teneurin subfamily.</text>
</comment>
<dbReference type="PROSITE" id="PS50026">
    <property type="entry name" value="EGF_3"/>
    <property type="match status" value="2"/>
</dbReference>
<dbReference type="SUPFAM" id="SSF57196">
    <property type="entry name" value="EGF/Laminin"/>
    <property type="match status" value="1"/>
</dbReference>
<evidence type="ECO:0000259" key="14">
    <source>
        <dbReference type="PROSITE" id="PS50026"/>
    </source>
</evidence>
<keyword evidence="10 11" id="KW-1015">Disulfide bond</keyword>
<evidence type="ECO:0000313" key="16">
    <source>
        <dbReference type="WBParaSite" id="PSU_v2.g1837.t1"/>
    </source>
</evidence>
<dbReference type="InterPro" id="IPR051216">
    <property type="entry name" value="Teneurin"/>
</dbReference>
<dbReference type="PROSITE" id="PS00022">
    <property type="entry name" value="EGF_1"/>
    <property type="match status" value="3"/>
</dbReference>
<keyword evidence="5 11" id="KW-0245">EGF-like domain</keyword>
<name>A0A914YHU5_9BILA</name>
<evidence type="ECO:0000256" key="11">
    <source>
        <dbReference type="PROSITE-ProRule" id="PRU00076"/>
    </source>
</evidence>
<feature type="disulfide bond" evidence="11">
    <location>
        <begin position="354"/>
        <end position="363"/>
    </location>
</feature>
<evidence type="ECO:0000256" key="3">
    <source>
        <dbReference type="ARBA" id="ARBA00009385"/>
    </source>
</evidence>
<dbReference type="Proteomes" id="UP000887577">
    <property type="component" value="Unplaced"/>
</dbReference>
<comment type="caution">
    <text evidence="11">Lacks conserved residue(s) required for the propagation of feature annotation.</text>
</comment>
<dbReference type="Gene3D" id="2.120.10.30">
    <property type="entry name" value="TolB, C-terminal domain"/>
    <property type="match status" value="2"/>
</dbReference>
<feature type="compositionally biased region" description="Low complexity" evidence="12">
    <location>
        <begin position="1"/>
        <end position="18"/>
    </location>
</feature>
<dbReference type="FunFam" id="2.10.25.10:FF:000013">
    <property type="entry name" value="Teneurin transmembrane protein 4"/>
    <property type="match status" value="1"/>
</dbReference>